<name>A0A8G0PP91_9HYPO</name>
<dbReference type="Proteomes" id="UP000826661">
    <property type="component" value="Chromosome VI"/>
</dbReference>
<accession>A0A8G0PP91</accession>
<proteinExistence type="predicted"/>
<dbReference type="EMBL" id="CP075869">
    <property type="protein sequence ID" value="QYT03789.1"/>
    <property type="molecule type" value="Genomic_DNA"/>
</dbReference>
<sequence length="177" mass="20007">MPHPEHIRRPRAGQITKDVSRRAGWVCPGLMAAYPRSFYDRSRSVRATPYCSGIYNPIGKGTSNATLVPRITRFGSRGRLIYAMGGRSKHQVQALARNQGDQSLIQGWAVEDQRSREHGTGITRPYGCQVLGILDRGLSTYFGYRRWQQTDLVSGRAATDLIPRPIINPNLRPIFWR</sequence>
<keyword evidence="2" id="KW-1185">Reference proteome</keyword>
<evidence type="ECO:0000313" key="1">
    <source>
        <dbReference type="EMBL" id="QYT03789.1"/>
    </source>
</evidence>
<protein>
    <submittedName>
        <fullName evidence="1">Uncharacterized protein</fullName>
    </submittedName>
</protein>
<reference evidence="1 2" key="1">
    <citation type="journal article" date="2021" name="BMC Genomics">
        <title>Telomere-to-telomere genome assembly of asparaginase-producing Trichoderma simmonsii.</title>
        <authorList>
            <person name="Chung D."/>
            <person name="Kwon Y.M."/>
            <person name="Yang Y."/>
        </authorList>
    </citation>
    <scope>NUCLEOTIDE SEQUENCE [LARGE SCALE GENOMIC DNA]</scope>
    <source>
        <strain evidence="1 2">GH-Sj1</strain>
    </source>
</reference>
<evidence type="ECO:0000313" key="2">
    <source>
        <dbReference type="Proteomes" id="UP000826661"/>
    </source>
</evidence>
<organism evidence="1 2">
    <name type="scientific">Trichoderma simmonsii</name>
    <dbReference type="NCBI Taxonomy" id="1491479"/>
    <lineage>
        <taxon>Eukaryota</taxon>
        <taxon>Fungi</taxon>
        <taxon>Dikarya</taxon>
        <taxon>Ascomycota</taxon>
        <taxon>Pezizomycotina</taxon>
        <taxon>Sordariomycetes</taxon>
        <taxon>Hypocreomycetidae</taxon>
        <taxon>Hypocreales</taxon>
        <taxon>Hypocreaceae</taxon>
        <taxon>Trichoderma</taxon>
    </lineage>
</organism>
<dbReference type="AlphaFoldDB" id="A0A8G0PP91"/>
<gene>
    <name evidence="1" type="ORF">H0G86_010737</name>
</gene>